<keyword evidence="7" id="KW-1185">Reference proteome</keyword>
<comment type="pathway">
    <text evidence="4">Cofactor biosynthesis; molybdopterin biosynthesis.</text>
</comment>
<evidence type="ECO:0000259" key="5">
    <source>
        <dbReference type="SMART" id="SM00852"/>
    </source>
</evidence>
<proteinExistence type="inferred from homology"/>
<dbReference type="Pfam" id="PF03453">
    <property type="entry name" value="MoeA_N"/>
    <property type="match status" value="1"/>
</dbReference>
<dbReference type="Proteomes" id="UP000427769">
    <property type="component" value="Chromosome"/>
</dbReference>
<dbReference type="AlphaFoldDB" id="A0A5K7Z3Z0"/>
<dbReference type="SUPFAM" id="SSF63882">
    <property type="entry name" value="MoeA N-terminal region -like"/>
    <property type="match status" value="1"/>
</dbReference>
<keyword evidence="4" id="KW-0460">Magnesium</keyword>
<keyword evidence="4" id="KW-0500">Molybdenum</keyword>
<keyword evidence="4 6" id="KW-0808">Transferase</keyword>
<dbReference type="InterPro" id="IPR036425">
    <property type="entry name" value="MoaB/Mog-like_dom_sf"/>
</dbReference>
<sequence>MIDLHEAQGRILQATPVLGRESVPIIEALRRVLALDIAAIEDLPASDVSALDGYAIRHTSLQGVSRRHPVHLRIIGEAPAGKPCGATVGDGEAVRIMTGGLVPEGADTVIKLEATAEDSGNVMCMANPGQGYGIRPKGDSLKKGQIVLRAGDVIGPLEIGALASMRRAYVYVHRKPTVAILSTGDELSDFHEPASPWKAMCSNLYALAAQVVEVGATPLCLGIVEDKLRSQQDILTEALRADLIVTSGGTSRGKYDLIRETFASMGMEMRFSTIFAKPGKPTLFGTIGNRPVFGLPGNPSATMLSFEQFIRPALLKMMGHRNGLYIPYNNAASGHGNDGLLNIDSFKKRPGEENDHRRASQVPLGRQLDHHVSKTVTVPKRFKVVAR</sequence>
<dbReference type="NCBIfam" id="NF045515">
    <property type="entry name" value="Glp_gephyrin"/>
    <property type="match status" value="1"/>
</dbReference>
<feature type="domain" description="MoaB/Mog" evidence="5">
    <location>
        <begin position="179"/>
        <end position="316"/>
    </location>
</feature>
<comment type="function">
    <text evidence="1 4">Catalyzes the insertion of molybdate into adenylated molybdopterin with the concomitant release of AMP.</text>
</comment>
<dbReference type="KEGG" id="dwd:DSCW_31150"/>
<dbReference type="Gene3D" id="3.40.980.10">
    <property type="entry name" value="MoaB/Mog-like domain"/>
    <property type="match status" value="1"/>
</dbReference>
<keyword evidence="4" id="KW-0501">Molybdenum cofactor biosynthesis</keyword>
<dbReference type="Gene3D" id="3.90.105.10">
    <property type="entry name" value="Molybdopterin biosynthesis moea protein, domain 2"/>
    <property type="match status" value="1"/>
</dbReference>
<keyword evidence="4" id="KW-0479">Metal-binding</keyword>
<dbReference type="GO" id="GO:0061599">
    <property type="term" value="F:molybdopterin molybdotransferase activity"/>
    <property type="evidence" value="ECO:0007669"/>
    <property type="project" value="UniProtKB-UniRule"/>
</dbReference>
<dbReference type="CDD" id="cd00887">
    <property type="entry name" value="MoeA"/>
    <property type="match status" value="1"/>
</dbReference>
<dbReference type="PANTHER" id="PTHR10192:SF5">
    <property type="entry name" value="GEPHYRIN"/>
    <property type="match status" value="1"/>
</dbReference>
<dbReference type="InterPro" id="IPR038987">
    <property type="entry name" value="MoeA-like"/>
</dbReference>
<evidence type="ECO:0000256" key="4">
    <source>
        <dbReference type="RuleBase" id="RU365090"/>
    </source>
</evidence>
<evidence type="ECO:0000256" key="3">
    <source>
        <dbReference type="ARBA" id="ARBA00047317"/>
    </source>
</evidence>
<dbReference type="RefSeq" id="WP_155304595.1">
    <property type="nucleotide sequence ID" value="NZ_AP021875.1"/>
</dbReference>
<evidence type="ECO:0000256" key="2">
    <source>
        <dbReference type="ARBA" id="ARBA00010763"/>
    </source>
</evidence>
<organism evidence="6 7">
    <name type="scientific">Desulfosarcina widdelii</name>
    <dbReference type="NCBI Taxonomy" id="947919"/>
    <lineage>
        <taxon>Bacteria</taxon>
        <taxon>Pseudomonadati</taxon>
        <taxon>Thermodesulfobacteriota</taxon>
        <taxon>Desulfobacteria</taxon>
        <taxon>Desulfobacterales</taxon>
        <taxon>Desulfosarcinaceae</taxon>
        <taxon>Desulfosarcina</taxon>
    </lineage>
</organism>
<dbReference type="InterPro" id="IPR001453">
    <property type="entry name" value="MoaB/Mog_dom"/>
</dbReference>
<dbReference type="GO" id="GO:0006777">
    <property type="term" value="P:Mo-molybdopterin cofactor biosynthetic process"/>
    <property type="evidence" value="ECO:0007669"/>
    <property type="project" value="UniProtKB-UniRule"/>
</dbReference>
<comment type="catalytic activity">
    <reaction evidence="3">
        <text>adenylyl-molybdopterin + molybdate = Mo-molybdopterin + AMP + H(+)</text>
        <dbReference type="Rhea" id="RHEA:35047"/>
        <dbReference type="ChEBI" id="CHEBI:15378"/>
        <dbReference type="ChEBI" id="CHEBI:36264"/>
        <dbReference type="ChEBI" id="CHEBI:62727"/>
        <dbReference type="ChEBI" id="CHEBI:71302"/>
        <dbReference type="ChEBI" id="CHEBI:456215"/>
        <dbReference type="EC" id="2.10.1.1"/>
    </reaction>
</comment>
<dbReference type="InterPro" id="IPR005110">
    <property type="entry name" value="MoeA_linker/N"/>
</dbReference>
<evidence type="ECO:0000313" key="7">
    <source>
        <dbReference type="Proteomes" id="UP000427769"/>
    </source>
</evidence>
<reference evidence="6 7" key="1">
    <citation type="submission" date="2019-11" db="EMBL/GenBank/DDBJ databases">
        <title>Comparative genomics of hydrocarbon-degrading Desulfosarcina strains.</title>
        <authorList>
            <person name="Watanabe M."/>
            <person name="Kojima H."/>
            <person name="Fukui M."/>
        </authorList>
    </citation>
    <scope>NUCLEOTIDE SEQUENCE [LARGE SCALE GENOMIC DNA]</scope>
    <source>
        <strain evidence="6 7">PP31</strain>
    </source>
</reference>
<dbReference type="EC" id="2.10.1.1" evidence="4"/>
<dbReference type="EMBL" id="AP021875">
    <property type="protein sequence ID" value="BBO75698.1"/>
    <property type="molecule type" value="Genomic_DNA"/>
</dbReference>
<evidence type="ECO:0000256" key="1">
    <source>
        <dbReference type="ARBA" id="ARBA00002901"/>
    </source>
</evidence>
<dbReference type="SUPFAM" id="SSF53218">
    <property type="entry name" value="Molybdenum cofactor biosynthesis proteins"/>
    <property type="match status" value="1"/>
</dbReference>
<dbReference type="PANTHER" id="PTHR10192">
    <property type="entry name" value="MOLYBDOPTERIN BIOSYNTHESIS PROTEIN"/>
    <property type="match status" value="1"/>
</dbReference>
<protein>
    <recommendedName>
        <fullName evidence="4">Molybdopterin molybdenumtransferase</fullName>
        <ecNumber evidence="4">2.10.1.1</ecNumber>
    </recommendedName>
</protein>
<dbReference type="SMART" id="SM00852">
    <property type="entry name" value="MoCF_biosynth"/>
    <property type="match status" value="1"/>
</dbReference>
<dbReference type="Gene3D" id="2.170.190.11">
    <property type="entry name" value="Molybdopterin biosynthesis moea protein, domain 3"/>
    <property type="match status" value="1"/>
</dbReference>
<name>A0A5K7Z3Z0_9BACT</name>
<dbReference type="NCBIfam" id="TIGR00177">
    <property type="entry name" value="molyb_syn"/>
    <property type="match status" value="1"/>
</dbReference>
<dbReference type="GO" id="GO:0005829">
    <property type="term" value="C:cytosol"/>
    <property type="evidence" value="ECO:0007669"/>
    <property type="project" value="TreeGrafter"/>
</dbReference>
<dbReference type="InterPro" id="IPR036135">
    <property type="entry name" value="MoeA_linker/N_sf"/>
</dbReference>
<comment type="cofactor">
    <cofactor evidence="4">
        <name>Mg(2+)</name>
        <dbReference type="ChEBI" id="CHEBI:18420"/>
    </cofactor>
</comment>
<comment type="similarity">
    <text evidence="2 4">Belongs to the MoeA family.</text>
</comment>
<dbReference type="GO" id="GO:0046872">
    <property type="term" value="F:metal ion binding"/>
    <property type="evidence" value="ECO:0007669"/>
    <property type="project" value="UniProtKB-UniRule"/>
</dbReference>
<dbReference type="UniPathway" id="UPA00344"/>
<dbReference type="Pfam" id="PF00994">
    <property type="entry name" value="MoCF_biosynth"/>
    <property type="match status" value="1"/>
</dbReference>
<accession>A0A5K7Z3Z0</accession>
<gene>
    <name evidence="6" type="primary">moeA_1</name>
    <name evidence="6" type="ORF">DSCW_31150</name>
</gene>
<evidence type="ECO:0000313" key="6">
    <source>
        <dbReference type="EMBL" id="BBO75698.1"/>
    </source>
</evidence>
<dbReference type="OrthoDB" id="9804758at2"/>